<dbReference type="Proteomes" id="UP000783037">
    <property type="component" value="Unassembled WGS sequence"/>
</dbReference>
<dbReference type="InterPro" id="IPR008988">
    <property type="entry name" value="Transcriptional_repressor_C"/>
</dbReference>
<dbReference type="PANTHER" id="PTHR42954:SF2">
    <property type="entry name" value="FE(2+) TRANSPORT PROTEIN A"/>
    <property type="match status" value="1"/>
</dbReference>
<proteinExistence type="predicted"/>
<dbReference type="EMBL" id="SUTK01000005">
    <property type="protein sequence ID" value="MBE6501197.1"/>
    <property type="molecule type" value="Genomic_DNA"/>
</dbReference>
<dbReference type="Pfam" id="PF04023">
    <property type="entry name" value="FeoA"/>
    <property type="match status" value="1"/>
</dbReference>
<dbReference type="SMART" id="SM00899">
    <property type="entry name" value="FeoA"/>
    <property type="match status" value="1"/>
</dbReference>
<sequence length="76" mass="8542">MVKTLKDVKPGETVTIVKYHHSGDVELRRHLLGMGFVKGTKVHVKKVAPFGDPIEMSIRGCEVCLRKEEAEKIEVI</sequence>
<evidence type="ECO:0000313" key="4">
    <source>
        <dbReference type="Proteomes" id="UP000783037"/>
    </source>
</evidence>
<feature type="domain" description="Ferrous iron transporter FeoA-like" evidence="2">
    <location>
        <begin position="3"/>
        <end position="76"/>
    </location>
</feature>
<reference evidence="3" key="1">
    <citation type="submission" date="2019-04" db="EMBL/GenBank/DDBJ databases">
        <title>Evolution of Biomass-Degrading Anaerobic Consortia Revealed by Metagenomics.</title>
        <authorList>
            <person name="Peng X."/>
        </authorList>
    </citation>
    <scope>NUCLEOTIDE SEQUENCE</scope>
    <source>
        <strain evidence="3">SIG18</strain>
    </source>
</reference>
<gene>
    <name evidence="3" type="ORF">E7Z79_01995</name>
</gene>
<dbReference type="SUPFAM" id="SSF50037">
    <property type="entry name" value="C-terminal domain of transcriptional repressors"/>
    <property type="match status" value="1"/>
</dbReference>
<protein>
    <submittedName>
        <fullName evidence="3">Ferrous iron transport protein A</fullName>
    </submittedName>
</protein>
<dbReference type="InterPro" id="IPR052713">
    <property type="entry name" value="FeoA"/>
</dbReference>
<dbReference type="Gene3D" id="2.30.30.90">
    <property type="match status" value="1"/>
</dbReference>
<evidence type="ECO:0000256" key="1">
    <source>
        <dbReference type="ARBA" id="ARBA00023004"/>
    </source>
</evidence>
<comment type="caution">
    <text evidence="3">The sequence shown here is derived from an EMBL/GenBank/DDBJ whole genome shotgun (WGS) entry which is preliminary data.</text>
</comment>
<evidence type="ECO:0000313" key="3">
    <source>
        <dbReference type="EMBL" id="MBE6501197.1"/>
    </source>
</evidence>
<dbReference type="RefSeq" id="WP_303738312.1">
    <property type="nucleotide sequence ID" value="NZ_SUTK01000005.1"/>
</dbReference>
<name>A0A8T3VB66_9EURY</name>
<dbReference type="InterPro" id="IPR038157">
    <property type="entry name" value="FeoA_core_dom"/>
</dbReference>
<accession>A0A8T3VB66</accession>
<organism evidence="3 4">
    <name type="scientific">Methanobrevibacter thaueri</name>
    <dbReference type="NCBI Taxonomy" id="190975"/>
    <lineage>
        <taxon>Archaea</taxon>
        <taxon>Methanobacteriati</taxon>
        <taxon>Methanobacteriota</taxon>
        <taxon>Methanomada group</taxon>
        <taxon>Methanobacteria</taxon>
        <taxon>Methanobacteriales</taxon>
        <taxon>Methanobacteriaceae</taxon>
        <taxon>Methanobrevibacter</taxon>
    </lineage>
</organism>
<dbReference type="GO" id="GO:0046914">
    <property type="term" value="F:transition metal ion binding"/>
    <property type="evidence" value="ECO:0007669"/>
    <property type="project" value="InterPro"/>
</dbReference>
<dbReference type="AlphaFoldDB" id="A0A8T3VB66"/>
<keyword evidence="1" id="KW-0408">Iron</keyword>
<dbReference type="InterPro" id="IPR007167">
    <property type="entry name" value="Fe-transptr_FeoA-like"/>
</dbReference>
<dbReference type="PANTHER" id="PTHR42954">
    <property type="entry name" value="FE(2+) TRANSPORT PROTEIN A"/>
    <property type="match status" value="1"/>
</dbReference>
<evidence type="ECO:0000259" key="2">
    <source>
        <dbReference type="SMART" id="SM00899"/>
    </source>
</evidence>